<dbReference type="Proteomes" id="UP000812270">
    <property type="component" value="Unassembled WGS sequence"/>
</dbReference>
<feature type="region of interest" description="Disordered" evidence="4">
    <location>
        <begin position="103"/>
        <end position="126"/>
    </location>
</feature>
<sequence>MEITGRLTADAKTATLKDGREVVNFSIAINDRYKPKGQTEVVKKVTYISCSYWNNTTVAGYLKKGSVVELFGKIGLNVWLNMDGQPKGSLNMHVQQLKFFTPSRNDGNNAVNENLAAEEPKQDLPF</sequence>
<dbReference type="PROSITE" id="PS50935">
    <property type="entry name" value="SSB"/>
    <property type="match status" value="1"/>
</dbReference>
<organism evidence="5 6">
    <name type="scientific">Pinibacter aurantiacus</name>
    <dbReference type="NCBI Taxonomy" id="2851599"/>
    <lineage>
        <taxon>Bacteria</taxon>
        <taxon>Pseudomonadati</taxon>
        <taxon>Bacteroidota</taxon>
        <taxon>Chitinophagia</taxon>
        <taxon>Chitinophagales</taxon>
        <taxon>Chitinophagaceae</taxon>
        <taxon>Pinibacter</taxon>
    </lineage>
</organism>
<evidence type="ECO:0000256" key="2">
    <source>
        <dbReference type="PROSITE-ProRule" id="PRU00252"/>
    </source>
</evidence>
<evidence type="ECO:0000313" key="5">
    <source>
        <dbReference type="EMBL" id="MBV4357305.1"/>
    </source>
</evidence>
<dbReference type="InterPro" id="IPR011344">
    <property type="entry name" value="ssDNA-bd"/>
</dbReference>
<dbReference type="NCBIfam" id="TIGR00621">
    <property type="entry name" value="ssb"/>
    <property type="match status" value="1"/>
</dbReference>
<comment type="caution">
    <text evidence="5">The sequence shown here is derived from an EMBL/GenBank/DDBJ whole genome shotgun (WGS) entry which is preliminary data.</text>
</comment>
<keyword evidence="1 2" id="KW-0238">DNA-binding</keyword>
<dbReference type="CDD" id="cd04496">
    <property type="entry name" value="SSB_OBF"/>
    <property type="match status" value="1"/>
</dbReference>
<evidence type="ECO:0000256" key="3">
    <source>
        <dbReference type="RuleBase" id="RU000524"/>
    </source>
</evidence>
<dbReference type="AlphaFoldDB" id="A0A9E2SBA2"/>
<evidence type="ECO:0000256" key="1">
    <source>
        <dbReference type="PIRNR" id="PIRNR002070"/>
    </source>
</evidence>
<dbReference type="Pfam" id="PF00436">
    <property type="entry name" value="SSB"/>
    <property type="match status" value="1"/>
</dbReference>
<dbReference type="PIRSF" id="PIRSF002070">
    <property type="entry name" value="SSB"/>
    <property type="match status" value="1"/>
</dbReference>
<dbReference type="GO" id="GO:0003697">
    <property type="term" value="F:single-stranded DNA binding"/>
    <property type="evidence" value="ECO:0007669"/>
    <property type="project" value="InterPro"/>
</dbReference>
<dbReference type="InterPro" id="IPR000424">
    <property type="entry name" value="Primosome_PriB/ssb"/>
</dbReference>
<proteinExistence type="predicted"/>
<keyword evidence="6" id="KW-1185">Reference proteome</keyword>
<name>A0A9E2SBA2_9BACT</name>
<evidence type="ECO:0000313" key="6">
    <source>
        <dbReference type="Proteomes" id="UP000812270"/>
    </source>
</evidence>
<dbReference type="GO" id="GO:0006260">
    <property type="term" value="P:DNA replication"/>
    <property type="evidence" value="ECO:0007669"/>
    <property type="project" value="InterPro"/>
</dbReference>
<feature type="compositionally biased region" description="Low complexity" evidence="4">
    <location>
        <begin position="108"/>
        <end position="117"/>
    </location>
</feature>
<protein>
    <recommendedName>
        <fullName evidence="1 3">Single-stranded DNA-binding protein</fullName>
    </recommendedName>
</protein>
<gene>
    <name evidence="5" type="ORF">KTO63_09120</name>
</gene>
<accession>A0A9E2SBA2</accession>
<dbReference type="EMBL" id="JAHSPG010000004">
    <property type="protein sequence ID" value="MBV4357305.1"/>
    <property type="molecule type" value="Genomic_DNA"/>
</dbReference>
<reference evidence="5" key="1">
    <citation type="submission" date="2021-06" db="EMBL/GenBank/DDBJ databases">
        <authorList>
            <person name="Huq M.A."/>
        </authorList>
    </citation>
    <scope>NUCLEOTIDE SEQUENCE</scope>
    <source>
        <strain evidence="5">MAH-26</strain>
    </source>
</reference>
<dbReference type="RefSeq" id="WP_217790949.1">
    <property type="nucleotide sequence ID" value="NZ_JAHSPG010000004.1"/>
</dbReference>
<evidence type="ECO:0000256" key="4">
    <source>
        <dbReference type="SAM" id="MobiDB-lite"/>
    </source>
</evidence>